<organism evidence="3 4">
    <name type="scientific">Shewanella gaetbuli</name>
    <dbReference type="NCBI Taxonomy" id="220752"/>
    <lineage>
        <taxon>Bacteria</taxon>
        <taxon>Pseudomonadati</taxon>
        <taxon>Pseudomonadota</taxon>
        <taxon>Gammaproteobacteria</taxon>
        <taxon>Alteromonadales</taxon>
        <taxon>Shewanellaceae</taxon>
        <taxon>Shewanella</taxon>
    </lineage>
</organism>
<proteinExistence type="predicted"/>
<keyword evidence="4" id="KW-1185">Reference proteome</keyword>
<gene>
    <name evidence="3" type="ORF">L2672_00285</name>
</gene>
<dbReference type="RefSeq" id="WP_248993832.1">
    <property type="nucleotide sequence ID" value="NZ_JAKIKP010000001.1"/>
</dbReference>
<sequence length="160" mass="17835">MAKRSRVETEQTINHILDEALKQILSIGFEAMSYTTLSNATGISRTGISHHFPKKTEFLVRLDHRIGQFFVAALDFSSIERLEISWKKALELAENRAVLRLFFRLCGTKSESVTYFTAVKTAQETALSQLGSEGECCIKQLIGDSALLLLENTSYTAEAA</sequence>
<comment type="caution">
    <text evidence="3">The sequence shown here is derived from an EMBL/GenBank/DDBJ whole genome shotgun (WGS) entry which is preliminary data.</text>
</comment>
<evidence type="ECO:0000259" key="2">
    <source>
        <dbReference type="Pfam" id="PF00440"/>
    </source>
</evidence>
<dbReference type="GO" id="GO:0003677">
    <property type="term" value="F:DNA binding"/>
    <property type="evidence" value="ECO:0007669"/>
    <property type="project" value="UniProtKB-KW"/>
</dbReference>
<keyword evidence="1" id="KW-0238">DNA-binding</keyword>
<dbReference type="Gene3D" id="1.10.357.10">
    <property type="entry name" value="Tetracycline Repressor, domain 2"/>
    <property type="match status" value="1"/>
</dbReference>
<evidence type="ECO:0000313" key="3">
    <source>
        <dbReference type="EMBL" id="MCL1141139.1"/>
    </source>
</evidence>
<dbReference type="SUPFAM" id="SSF46689">
    <property type="entry name" value="Homeodomain-like"/>
    <property type="match status" value="1"/>
</dbReference>
<evidence type="ECO:0000256" key="1">
    <source>
        <dbReference type="ARBA" id="ARBA00023125"/>
    </source>
</evidence>
<dbReference type="EMBL" id="JAKIKP010000001">
    <property type="protein sequence ID" value="MCL1141139.1"/>
    <property type="molecule type" value="Genomic_DNA"/>
</dbReference>
<feature type="domain" description="HTH tetR-type" evidence="2">
    <location>
        <begin position="16"/>
        <end position="61"/>
    </location>
</feature>
<dbReference type="Proteomes" id="UP001139333">
    <property type="component" value="Unassembled WGS sequence"/>
</dbReference>
<dbReference type="Pfam" id="PF18285">
    <property type="entry name" value="LuxT_C"/>
    <property type="match status" value="1"/>
</dbReference>
<dbReference type="Pfam" id="PF00440">
    <property type="entry name" value="TetR_N"/>
    <property type="match status" value="1"/>
</dbReference>
<name>A0A9X2CK16_9GAMM</name>
<protein>
    <submittedName>
        <fullName evidence="3">TetR family transcriptional regulator</fullName>
    </submittedName>
</protein>
<reference evidence="3" key="1">
    <citation type="submission" date="2022-01" db="EMBL/GenBank/DDBJ databases">
        <title>Whole genome-based taxonomy of the Shewanellaceae.</title>
        <authorList>
            <person name="Martin-Rodriguez A.J."/>
        </authorList>
    </citation>
    <scope>NUCLEOTIDE SEQUENCE</scope>
    <source>
        <strain evidence="3">DSM 16422</strain>
    </source>
</reference>
<dbReference type="InterPro" id="IPR009057">
    <property type="entry name" value="Homeodomain-like_sf"/>
</dbReference>
<dbReference type="InterPro" id="IPR001647">
    <property type="entry name" value="HTH_TetR"/>
</dbReference>
<dbReference type="AlphaFoldDB" id="A0A9X2CK16"/>
<accession>A0A9X2CK16</accession>
<evidence type="ECO:0000313" key="4">
    <source>
        <dbReference type="Proteomes" id="UP001139333"/>
    </source>
</evidence>